<dbReference type="EMBL" id="CM000641">
    <property type="protein sequence ID" value="EED92659.1"/>
    <property type="molecule type" value="Genomic_DNA"/>
</dbReference>
<protein>
    <submittedName>
        <fullName evidence="2">Uncharacterized protein</fullName>
    </submittedName>
</protein>
<reference evidence="2 3" key="2">
    <citation type="journal article" date="2008" name="Nature">
        <title>The Phaeodactylum genome reveals the evolutionary history of diatom genomes.</title>
        <authorList>
            <person name="Bowler C."/>
            <person name="Allen A.E."/>
            <person name="Badger J.H."/>
            <person name="Grimwood J."/>
            <person name="Jabbari K."/>
            <person name="Kuo A."/>
            <person name="Maheswari U."/>
            <person name="Martens C."/>
            <person name="Maumus F."/>
            <person name="Otillar R.P."/>
            <person name="Rayko E."/>
            <person name="Salamov A."/>
            <person name="Vandepoele K."/>
            <person name="Beszteri B."/>
            <person name="Gruber A."/>
            <person name="Heijde M."/>
            <person name="Katinka M."/>
            <person name="Mock T."/>
            <person name="Valentin K."/>
            <person name="Verret F."/>
            <person name="Berges J.A."/>
            <person name="Brownlee C."/>
            <person name="Cadoret J.P."/>
            <person name="Chiovitti A."/>
            <person name="Choi C.J."/>
            <person name="Coesel S."/>
            <person name="De Martino A."/>
            <person name="Detter J.C."/>
            <person name="Durkin C."/>
            <person name="Falciatore A."/>
            <person name="Fournet J."/>
            <person name="Haruta M."/>
            <person name="Huysman M.J."/>
            <person name="Jenkins B.D."/>
            <person name="Jiroutova K."/>
            <person name="Jorgensen R.E."/>
            <person name="Joubert Y."/>
            <person name="Kaplan A."/>
            <person name="Kroger N."/>
            <person name="Kroth P.G."/>
            <person name="La Roche J."/>
            <person name="Lindquist E."/>
            <person name="Lommer M."/>
            <person name="Martin-Jezequel V."/>
            <person name="Lopez P.J."/>
            <person name="Lucas S."/>
            <person name="Mangogna M."/>
            <person name="McGinnis K."/>
            <person name="Medlin L.K."/>
            <person name="Montsant A."/>
            <person name="Oudot-Le Secq M.P."/>
            <person name="Napoli C."/>
            <person name="Obornik M."/>
            <person name="Parker M.S."/>
            <person name="Petit J.L."/>
            <person name="Porcel B.M."/>
            <person name="Poulsen N."/>
            <person name="Robison M."/>
            <person name="Rychlewski L."/>
            <person name="Rynearson T.A."/>
            <person name="Schmutz J."/>
            <person name="Shapiro H."/>
            <person name="Siaut M."/>
            <person name="Stanley M."/>
            <person name="Sussman M.R."/>
            <person name="Taylor A.R."/>
            <person name="Vardi A."/>
            <person name="von Dassow P."/>
            <person name="Vyverman W."/>
            <person name="Willis A."/>
            <person name="Wyrwicz L.S."/>
            <person name="Rokhsar D.S."/>
            <person name="Weissenbach J."/>
            <person name="Armbrust E.V."/>
            <person name="Green B.R."/>
            <person name="Van de Peer Y."/>
            <person name="Grigoriev I.V."/>
        </authorList>
    </citation>
    <scope>NUCLEOTIDE SEQUENCE [LARGE SCALE GENOMIC DNA]</scope>
    <source>
        <strain evidence="2 3">CCMP1335</strain>
    </source>
</reference>
<name>B8C0T5_THAPS</name>
<gene>
    <name evidence="2" type="ORF">THAPSDRAFT_22064</name>
</gene>
<dbReference type="eggNOG" id="ENOG502QYQ6">
    <property type="taxonomic scope" value="Eukaryota"/>
</dbReference>
<feature type="chain" id="PRO_5002868885" evidence="1">
    <location>
        <begin position="19"/>
        <end position="465"/>
    </location>
</feature>
<evidence type="ECO:0000313" key="2">
    <source>
        <dbReference type="EMBL" id="EED92659.1"/>
    </source>
</evidence>
<dbReference type="GO" id="GO:0000302">
    <property type="term" value="P:response to reactive oxygen species"/>
    <property type="evidence" value="ECO:0000318"/>
    <property type="project" value="GO_Central"/>
</dbReference>
<sequence>MKLSKTFTYFTVLRLTTAATFYPDWEGGSQTCLSDGAEPLYMTKASLLKGTLEECCAAYYNSEGADCIVAGGGTPPTGSLEWYVNYEDGKCEQDCLAGTGNCGGYATPADTLFADETLCCETKLGYLAVGFCEAESTGTAYAGSGDYYVDYVNGRCVMDCDEATPGCGGIATTAAFTLYSDVATCCSEKLGYLNAEVCASNSDPTSTGTGKYFANVQDSICVNDETGTCPPGETCAAATGSEVLYDTIEECCAGSLGWVAADYCVSRSDGTEYSTQWFVDYANEVCVQDCDTGATCGTLSDTTTTLYDSALECCEGKLTWVDSADCDTLSQGGTLSSTPTFTDKFYVNFATDSCVQDCDAAGGAPCGGNPPDASLELFDDAATCCSEKLTWVESAKCIADTNGVAQTGSSSFYVDWGLGKCVQDCSASDPAPCGGFAESWDTTFATAADCCDRISWVPAAECVLA</sequence>
<dbReference type="KEGG" id="tps:THAPSDRAFT_22064"/>
<keyword evidence="1" id="KW-0732">Signal</keyword>
<dbReference type="GO" id="GO:0042744">
    <property type="term" value="P:hydrogen peroxide catabolic process"/>
    <property type="evidence" value="ECO:0000318"/>
    <property type="project" value="GO_Central"/>
</dbReference>
<evidence type="ECO:0000256" key="1">
    <source>
        <dbReference type="SAM" id="SignalP"/>
    </source>
</evidence>
<dbReference type="InParanoid" id="B8C0T5"/>
<dbReference type="AlphaFoldDB" id="B8C0T5"/>
<dbReference type="GO" id="GO:0034599">
    <property type="term" value="P:cellular response to oxidative stress"/>
    <property type="evidence" value="ECO:0000318"/>
    <property type="project" value="GO_Central"/>
</dbReference>
<accession>B8C0T5</accession>
<keyword evidence="3" id="KW-1185">Reference proteome</keyword>
<organism evidence="2 3">
    <name type="scientific">Thalassiosira pseudonana</name>
    <name type="common">Marine diatom</name>
    <name type="synonym">Cyclotella nana</name>
    <dbReference type="NCBI Taxonomy" id="35128"/>
    <lineage>
        <taxon>Eukaryota</taxon>
        <taxon>Sar</taxon>
        <taxon>Stramenopiles</taxon>
        <taxon>Ochrophyta</taxon>
        <taxon>Bacillariophyta</taxon>
        <taxon>Coscinodiscophyceae</taxon>
        <taxon>Thalassiosirophycidae</taxon>
        <taxon>Thalassiosirales</taxon>
        <taxon>Thalassiosiraceae</taxon>
        <taxon>Thalassiosira</taxon>
    </lineage>
</organism>
<dbReference type="Proteomes" id="UP000001449">
    <property type="component" value="Chromosome 4"/>
</dbReference>
<dbReference type="HOGENOM" id="CLU_031846_0_0_1"/>
<feature type="signal peptide" evidence="1">
    <location>
        <begin position="1"/>
        <end position="18"/>
    </location>
</feature>
<proteinExistence type="predicted"/>
<dbReference type="RefSeq" id="XP_002289122.1">
    <property type="nucleotide sequence ID" value="XM_002289086.1"/>
</dbReference>
<evidence type="ECO:0000313" key="3">
    <source>
        <dbReference type="Proteomes" id="UP000001449"/>
    </source>
</evidence>
<dbReference type="GO" id="GO:0004601">
    <property type="term" value="F:peroxidase activity"/>
    <property type="evidence" value="ECO:0000318"/>
    <property type="project" value="GO_Central"/>
</dbReference>
<dbReference type="GeneID" id="7446717"/>
<reference evidence="2 3" key="1">
    <citation type="journal article" date="2004" name="Science">
        <title>The genome of the diatom Thalassiosira pseudonana: ecology, evolution, and metabolism.</title>
        <authorList>
            <person name="Armbrust E.V."/>
            <person name="Berges J.A."/>
            <person name="Bowler C."/>
            <person name="Green B.R."/>
            <person name="Martinez D."/>
            <person name="Putnam N.H."/>
            <person name="Zhou S."/>
            <person name="Allen A.E."/>
            <person name="Apt K.E."/>
            <person name="Bechner M."/>
            <person name="Brzezinski M.A."/>
            <person name="Chaal B.K."/>
            <person name="Chiovitti A."/>
            <person name="Davis A.K."/>
            <person name="Demarest M.S."/>
            <person name="Detter J.C."/>
            <person name="Glavina T."/>
            <person name="Goodstein D."/>
            <person name="Hadi M.Z."/>
            <person name="Hellsten U."/>
            <person name="Hildebrand M."/>
            <person name="Jenkins B.D."/>
            <person name="Jurka J."/>
            <person name="Kapitonov V.V."/>
            <person name="Kroger N."/>
            <person name="Lau W.W."/>
            <person name="Lane T.W."/>
            <person name="Larimer F.W."/>
            <person name="Lippmeier J.C."/>
            <person name="Lucas S."/>
            <person name="Medina M."/>
            <person name="Montsant A."/>
            <person name="Obornik M."/>
            <person name="Parker M.S."/>
            <person name="Palenik B."/>
            <person name="Pazour G.J."/>
            <person name="Richardson P.M."/>
            <person name="Rynearson T.A."/>
            <person name="Saito M.A."/>
            <person name="Schwartz D.C."/>
            <person name="Thamatrakoln K."/>
            <person name="Valentin K."/>
            <person name="Vardi A."/>
            <person name="Wilkerson F.P."/>
            <person name="Rokhsar D.S."/>
        </authorList>
    </citation>
    <scope>NUCLEOTIDE SEQUENCE [LARGE SCALE GENOMIC DNA]</scope>
    <source>
        <strain evidence="2 3">CCMP1335</strain>
    </source>
</reference>
<dbReference type="PaxDb" id="35128-Thaps22064"/>